<evidence type="ECO:0000313" key="4">
    <source>
        <dbReference type="Proteomes" id="UP000282672"/>
    </source>
</evidence>
<evidence type="ECO:0000313" key="1">
    <source>
        <dbReference type="EMBL" id="RLU06342.1"/>
    </source>
</evidence>
<organism evidence="2 4">
    <name type="scientific">Pseudomonas prosekii</name>
    <dbReference type="NCBI Taxonomy" id="1148509"/>
    <lineage>
        <taxon>Bacteria</taxon>
        <taxon>Pseudomonadati</taxon>
        <taxon>Pseudomonadota</taxon>
        <taxon>Gammaproteobacteria</taxon>
        <taxon>Pseudomonadales</taxon>
        <taxon>Pseudomonadaceae</taxon>
        <taxon>Pseudomonas</taxon>
    </lineage>
</organism>
<comment type="caution">
    <text evidence="2">The sequence shown here is derived from an EMBL/GenBank/DDBJ whole genome shotgun (WGS) entry which is preliminary data.</text>
</comment>
<protein>
    <submittedName>
        <fullName evidence="2">Uncharacterized protein</fullName>
    </submittedName>
</protein>
<gene>
    <name evidence="2" type="ORF">CS076_02020</name>
    <name evidence="1" type="ORF">CS078_21690</name>
</gene>
<dbReference type="EMBL" id="PEGA01000002">
    <property type="protein sequence ID" value="RLU13955.1"/>
    <property type="molecule type" value="Genomic_DNA"/>
</dbReference>
<accession>A0A3L8CZZ5</accession>
<evidence type="ECO:0000313" key="2">
    <source>
        <dbReference type="EMBL" id="RLU13955.1"/>
    </source>
</evidence>
<reference evidence="3 4" key="1">
    <citation type="journal article" date="2018" name="Front. Microbiol.">
        <title>Discovery of Phloeophagus Beetles as a Source of Pseudomonas Strains That Produce Potentially New Bioactive Substances and Description of Pseudomonas bohemica sp. nov.</title>
        <authorList>
            <person name="Saati-Santamaria Z."/>
            <person name="Lopez-Mondejar R."/>
            <person name="Jimenez-Gomez A."/>
            <person name="Diez-Mendez A."/>
            <person name="Vetrovsky T."/>
            <person name="Igual J.M."/>
            <person name="Velazquez E."/>
            <person name="Kolarik M."/>
            <person name="Rivas R."/>
            <person name="Garcia-Fraile P."/>
        </authorList>
    </citation>
    <scope>NUCLEOTIDE SEQUENCE [LARGE SCALE GENOMIC DNA]</scope>
    <source>
        <strain evidence="2 4">A2-NA12</strain>
        <strain evidence="1 3">A2-NA13</strain>
    </source>
</reference>
<proteinExistence type="predicted"/>
<sequence length="71" mass="8075">MSKQRLSLTKPSKTTLLTEQEISAMVDQFLGNELARSKDGTLTQEQQMGIAAEELRIQLDNLEMAKHREDQ</sequence>
<dbReference type="EMBL" id="PEGB01000015">
    <property type="protein sequence ID" value="RLU06342.1"/>
    <property type="molecule type" value="Genomic_DNA"/>
</dbReference>
<dbReference type="Proteomes" id="UP000282140">
    <property type="component" value="Unassembled WGS sequence"/>
</dbReference>
<keyword evidence="3" id="KW-1185">Reference proteome</keyword>
<dbReference type="AlphaFoldDB" id="A0A3L8CZZ5"/>
<evidence type="ECO:0000313" key="3">
    <source>
        <dbReference type="Proteomes" id="UP000282140"/>
    </source>
</evidence>
<name>A0A3L8CZZ5_9PSED</name>
<dbReference type="RefSeq" id="WP_121730948.1">
    <property type="nucleotide sequence ID" value="NZ_PEGA01000002.1"/>
</dbReference>
<dbReference type="Proteomes" id="UP000282672">
    <property type="component" value="Unassembled WGS sequence"/>
</dbReference>